<protein>
    <submittedName>
        <fullName evidence="2">Uncharacterized protein</fullName>
    </submittedName>
</protein>
<dbReference type="Proteomes" id="UP001519460">
    <property type="component" value="Unassembled WGS sequence"/>
</dbReference>
<organism evidence="2 3">
    <name type="scientific">Batillaria attramentaria</name>
    <dbReference type="NCBI Taxonomy" id="370345"/>
    <lineage>
        <taxon>Eukaryota</taxon>
        <taxon>Metazoa</taxon>
        <taxon>Spiralia</taxon>
        <taxon>Lophotrochozoa</taxon>
        <taxon>Mollusca</taxon>
        <taxon>Gastropoda</taxon>
        <taxon>Caenogastropoda</taxon>
        <taxon>Sorbeoconcha</taxon>
        <taxon>Cerithioidea</taxon>
        <taxon>Batillariidae</taxon>
        <taxon>Batillaria</taxon>
    </lineage>
</organism>
<evidence type="ECO:0000313" key="2">
    <source>
        <dbReference type="EMBL" id="KAK7458922.1"/>
    </source>
</evidence>
<name>A0ABD0J502_9CAEN</name>
<comment type="caution">
    <text evidence="2">The sequence shown here is derived from an EMBL/GenBank/DDBJ whole genome shotgun (WGS) entry which is preliminary data.</text>
</comment>
<gene>
    <name evidence="2" type="ORF">BaRGS_00039053</name>
</gene>
<sequence length="79" mass="8541">SNCGNPLPTTSLLGSKGRILRSDHAVTRHGCFVDGGDDPGPPFGLTVCGCVCQCDRHPTWHPEGDNDRRRIRSPSLENT</sequence>
<dbReference type="AlphaFoldDB" id="A0ABD0J502"/>
<evidence type="ECO:0000256" key="1">
    <source>
        <dbReference type="SAM" id="MobiDB-lite"/>
    </source>
</evidence>
<dbReference type="EMBL" id="JACVVK020000662">
    <property type="protein sequence ID" value="KAK7458922.1"/>
    <property type="molecule type" value="Genomic_DNA"/>
</dbReference>
<keyword evidence="3" id="KW-1185">Reference proteome</keyword>
<accession>A0ABD0J502</accession>
<reference evidence="2 3" key="1">
    <citation type="journal article" date="2023" name="Sci. Data">
        <title>Genome assembly of the Korean intertidal mud-creeper Batillaria attramentaria.</title>
        <authorList>
            <person name="Patra A.K."/>
            <person name="Ho P.T."/>
            <person name="Jun S."/>
            <person name="Lee S.J."/>
            <person name="Kim Y."/>
            <person name="Won Y.J."/>
        </authorList>
    </citation>
    <scope>NUCLEOTIDE SEQUENCE [LARGE SCALE GENOMIC DNA]</scope>
    <source>
        <strain evidence="2">Wonlab-2016</strain>
    </source>
</reference>
<feature type="non-terminal residue" evidence="2">
    <location>
        <position position="1"/>
    </location>
</feature>
<feature type="region of interest" description="Disordered" evidence="1">
    <location>
        <begin position="58"/>
        <end position="79"/>
    </location>
</feature>
<evidence type="ECO:0000313" key="3">
    <source>
        <dbReference type="Proteomes" id="UP001519460"/>
    </source>
</evidence>
<feature type="compositionally biased region" description="Basic and acidic residues" evidence="1">
    <location>
        <begin position="58"/>
        <end position="68"/>
    </location>
</feature>
<proteinExistence type="predicted"/>